<reference evidence="2 3" key="1">
    <citation type="journal article" date="2023" name="Sci. Data">
        <title>Genome assembly of the Korean intertidal mud-creeper Batillaria attramentaria.</title>
        <authorList>
            <person name="Patra A.K."/>
            <person name="Ho P.T."/>
            <person name="Jun S."/>
            <person name="Lee S.J."/>
            <person name="Kim Y."/>
            <person name="Won Y.J."/>
        </authorList>
    </citation>
    <scope>NUCLEOTIDE SEQUENCE [LARGE SCALE GENOMIC DNA]</scope>
    <source>
        <strain evidence="2">Wonlab-2016</strain>
    </source>
</reference>
<dbReference type="AlphaFoldDB" id="A0ABD0LUY4"/>
<comment type="caution">
    <text evidence="2">The sequence shown here is derived from an EMBL/GenBank/DDBJ whole genome shotgun (WGS) entry which is preliminary data.</text>
</comment>
<proteinExistence type="predicted"/>
<dbReference type="EMBL" id="JACVVK020000024">
    <property type="protein sequence ID" value="KAK7502824.1"/>
    <property type="molecule type" value="Genomic_DNA"/>
</dbReference>
<name>A0ABD0LUY4_9CAEN</name>
<keyword evidence="1" id="KW-0472">Membrane</keyword>
<feature type="transmembrane region" description="Helical" evidence="1">
    <location>
        <begin position="41"/>
        <end position="61"/>
    </location>
</feature>
<evidence type="ECO:0000256" key="1">
    <source>
        <dbReference type="SAM" id="Phobius"/>
    </source>
</evidence>
<organism evidence="2 3">
    <name type="scientific">Batillaria attramentaria</name>
    <dbReference type="NCBI Taxonomy" id="370345"/>
    <lineage>
        <taxon>Eukaryota</taxon>
        <taxon>Metazoa</taxon>
        <taxon>Spiralia</taxon>
        <taxon>Lophotrochozoa</taxon>
        <taxon>Mollusca</taxon>
        <taxon>Gastropoda</taxon>
        <taxon>Caenogastropoda</taxon>
        <taxon>Sorbeoconcha</taxon>
        <taxon>Cerithioidea</taxon>
        <taxon>Batillariidae</taxon>
        <taxon>Batillaria</taxon>
    </lineage>
</organism>
<dbReference type="Proteomes" id="UP001519460">
    <property type="component" value="Unassembled WGS sequence"/>
</dbReference>
<keyword evidence="3" id="KW-1185">Reference proteome</keyword>
<protein>
    <submittedName>
        <fullName evidence="2">Uncharacterized protein</fullName>
    </submittedName>
</protein>
<keyword evidence="1" id="KW-0812">Transmembrane</keyword>
<evidence type="ECO:0000313" key="3">
    <source>
        <dbReference type="Proteomes" id="UP001519460"/>
    </source>
</evidence>
<keyword evidence="1" id="KW-1133">Transmembrane helix</keyword>
<sequence>MSPLRHPDNLRIRHESQQTADGMSLTQLICHLWAAGRATRVLRLSGVLWVFGPLFLLLHAGNARIADRGRRGLPDKTKEEDFFTVAAFCPGTVREGR</sequence>
<evidence type="ECO:0000313" key="2">
    <source>
        <dbReference type="EMBL" id="KAK7502824.1"/>
    </source>
</evidence>
<accession>A0ABD0LUY4</accession>
<gene>
    <name evidence="2" type="ORF">BaRGS_00006074</name>
</gene>